<feature type="region of interest" description="Disordered" evidence="1">
    <location>
        <begin position="266"/>
        <end position="298"/>
    </location>
</feature>
<dbReference type="Pfam" id="PF00117">
    <property type="entry name" value="GATase"/>
    <property type="match status" value="1"/>
</dbReference>
<dbReference type="GO" id="GO:0005829">
    <property type="term" value="C:cytosol"/>
    <property type="evidence" value="ECO:0007669"/>
    <property type="project" value="TreeGrafter"/>
</dbReference>
<name>A0A8J3WAT4_9ACTN</name>
<accession>A0A8J3WAT4</accession>
<feature type="domain" description="Glutamine amidotransferase" evidence="2">
    <location>
        <begin position="41"/>
        <end position="185"/>
    </location>
</feature>
<keyword evidence="4" id="KW-1185">Reference proteome</keyword>
<evidence type="ECO:0000313" key="3">
    <source>
        <dbReference type="EMBL" id="GIH81136.1"/>
    </source>
</evidence>
<evidence type="ECO:0000313" key="4">
    <source>
        <dbReference type="Proteomes" id="UP000616724"/>
    </source>
</evidence>
<dbReference type="InterPro" id="IPR017926">
    <property type="entry name" value="GATASE"/>
</dbReference>
<dbReference type="SUPFAM" id="SSF52317">
    <property type="entry name" value="Class I glutamine amidotransferase-like"/>
    <property type="match status" value="1"/>
</dbReference>
<dbReference type="PRINTS" id="PR00097">
    <property type="entry name" value="ANTSNTHASEII"/>
</dbReference>
<dbReference type="PROSITE" id="PS51273">
    <property type="entry name" value="GATASE_TYPE_1"/>
    <property type="match status" value="1"/>
</dbReference>
<keyword evidence="3" id="KW-0808">Transferase</keyword>
<evidence type="ECO:0000256" key="1">
    <source>
        <dbReference type="SAM" id="MobiDB-lite"/>
    </source>
</evidence>
<dbReference type="RefSeq" id="WP_203895540.1">
    <property type="nucleotide sequence ID" value="NZ_BOOH01000069.1"/>
</dbReference>
<feature type="compositionally biased region" description="Low complexity" evidence="1">
    <location>
        <begin position="266"/>
        <end position="288"/>
    </location>
</feature>
<dbReference type="AlphaFoldDB" id="A0A8J3WAT4"/>
<protein>
    <submittedName>
        <fullName evidence="3">Aminotransferase</fullName>
    </submittedName>
</protein>
<comment type="caution">
    <text evidence="3">The sequence shown here is derived from an EMBL/GenBank/DDBJ whole genome shotgun (WGS) entry which is preliminary data.</text>
</comment>
<dbReference type="Proteomes" id="UP000616724">
    <property type="component" value="Unassembled WGS sequence"/>
</dbReference>
<evidence type="ECO:0000259" key="2">
    <source>
        <dbReference type="Pfam" id="PF00117"/>
    </source>
</evidence>
<organism evidence="3 4">
    <name type="scientific">Planobispora longispora</name>
    <dbReference type="NCBI Taxonomy" id="28887"/>
    <lineage>
        <taxon>Bacteria</taxon>
        <taxon>Bacillati</taxon>
        <taxon>Actinomycetota</taxon>
        <taxon>Actinomycetes</taxon>
        <taxon>Streptosporangiales</taxon>
        <taxon>Streptosporangiaceae</taxon>
        <taxon>Planobispora</taxon>
    </lineage>
</organism>
<sequence length="298" mass="29965">MRITVIEHEAGAGLGFFAGWLAAAGAECEVARPYLGEAVPERAADGLIVLGGEAAAWEDEDYPWLPATRDLLRRSVDGGVPTLGICLGAQLMTLACGGSVERGGDGLEVGVRRIVPLPAADGDPLFDGLLDGPQPVVAVQYHGDAMTRLPEGAVPLATGDAYPNQAYRLGERAWAVQFHPEATPEIFTGWVDGSAGHLAALGHSPAELVAGGEAAGPRLAAVWRPFAERFAAVVSTSTSTSASSTSASSTSAASSAVASSSATAAAAIAAPETASTPGTVPAPVAAVPVPVPVPVTEG</sequence>
<dbReference type="PANTHER" id="PTHR42695">
    <property type="entry name" value="GLUTAMINE AMIDOTRANSFERASE YLR126C-RELATED"/>
    <property type="match status" value="1"/>
</dbReference>
<dbReference type="CDD" id="cd01741">
    <property type="entry name" value="GATase1_1"/>
    <property type="match status" value="1"/>
</dbReference>
<feature type="compositionally biased region" description="Pro residues" evidence="1">
    <location>
        <begin position="289"/>
        <end position="298"/>
    </location>
</feature>
<gene>
    <name evidence="3" type="ORF">Plo01_75650</name>
</gene>
<dbReference type="InterPro" id="IPR029062">
    <property type="entry name" value="Class_I_gatase-like"/>
</dbReference>
<dbReference type="PANTHER" id="PTHR42695:SF5">
    <property type="entry name" value="GLUTAMINE AMIDOTRANSFERASE YLR126C-RELATED"/>
    <property type="match status" value="1"/>
</dbReference>
<dbReference type="EMBL" id="BOOH01000069">
    <property type="protein sequence ID" value="GIH81136.1"/>
    <property type="molecule type" value="Genomic_DNA"/>
</dbReference>
<dbReference type="Gene3D" id="3.40.50.880">
    <property type="match status" value="1"/>
</dbReference>
<reference evidence="3 4" key="1">
    <citation type="submission" date="2021-01" db="EMBL/GenBank/DDBJ databases">
        <title>Whole genome shotgun sequence of Planobispora longispora NBRC 13918.</title>
        <authorList>
            <person name="Komaki H."/>
            <person name="Tamura T."/>
        </authorList>
    </citation>
    <scope>NUCLEOTIDE SEQUENCE [LARGE SCALE GENOMIC DNA]</scope>
    <source>
        <strain evidence="3 4">NBRC 13918</strain>
    </source>
</reference>
<proteinExistence type="predicted"/>
<keyword evidence="3" id="KW-0032">Aminotransferase</keyword>
<dbReference type="InterPro" id="IPR044992">
    <property type="entry name" value="ChyE-like"/>
</dbReference>
<dbReference type="GO" id="GO:0008483">
    <property type="term" value="F:transaminase activity"/>
    <property type="evidence" value="ECO:0007669"/>
    <property type="project" value="UniProtKB-KW"/>
</dbReference>